<evidence type="ECO:0008006" key="3">
    <source>
        <dbReference type="Google" id="ProtNLM"/>
    </source>
</evidence>
<dbReference type="HOGENOM" id="CLU_1037449_0_0_12"/>
<accession>B0SP38</accession>
<dbReference type="AlphaFoldDB" id="B0SP38"/>
<reference evidence="1 2" key="1">
    <citation type="journal article" date="2008" name="PLoS ONE">
        <title>Genome sequence of the saprophyte Leptospira biflexa provides insights into the evolution of Leptospira and the pathogenesis of leptospirosis.</title>
        <authorList>
            <person name="Picardeau M."/>
            <person name="Bulach D.M."/>
            <person name="Bouchier C."/>
            <person name="Zuerner R.L."/>
            <person name="Zidane N."/>
            <person name="Wilson P.J."/>
            <person name="Creno S."/>
            <person name="Kuczek E.S."/>
            <person name="Bommezzadri S."/>
            <person name="Davis J.C."/>
            <person name="McGrath A."/>
            <person name="Johnson M.J."/>
            <person name="Boursaux-Eude C."/>
            <person name="Seemann T."/>
            <person name="Rouy Z."/>
            <person name="Coppel R.L."/>
            <person name="Rood J.I."/>
            <person name="Lajus A."/>
            <person name="Davies J.K."/>
            <person name="Medigue C."/>
            <person name="Adler B."/>
        </authorList>
    </citation>
    <scope>NUCLEOTIDE SEQUENCE [LARGE SCALE GENOMIC DNA]</scope>
    <source>
        <strain evidence="2">Patoc 1 / ATCC 23582 / Paris</strain>
    </source>
</reference>
<proteinExistence type="predicted"/>
<gene>
    <name evidence="1" type="ordered locus">LEPBI_I2982</name>
</gene>
<keyword evidence="2" id="KW-1185">Reference proteome</keyword>
<dbReference type="Proteomes" id="UP000001847">
    <property type="component" value="Chromosome I"/>
</dbReference>
<dbReference type="EMBL" id="CP000786">
    <property type="protein sequence ID" value="ABZ99050.1"/>
    <property type="molecule type" value="Genomic_DNA"/>
</dbReference>
<name>B0SP38_LEPBP</name>
<evidence type="ECO:0000313" key="1">
    <source>
        <dbReference type="EMBL" id="ABZ99050.1"/>
    </source>
</evidence>
<dbReference type="BioCyc" id="LBIF456481:LEPBI_RS14610-MONOMER"/>
<sequence length="292" mass="31895">MKLMNQINQLKQLIQIFDQFHLLKRKNISKGICLLLFPIMMFQNCYLNPFVYDLLNPMLEEEKKAGLLDGGLLLALNGLSSSFYLSGIIRNGSGVAQFNKEYSVTASESIADSIGLTGNTESSGRFFLPIGQGNTTIRVTDAGEALVTFTLNVSGPGMVSVTSIDPPEYEIGSLFPYDPTNKPVFFDIISSTPENNGTAYYSTTTITLTFSDTLPNWEFIELESIINNNIIVSPSSITFGSPAVSGNQISIMAMVSVFDILYTMQIGPGISSVKGTPVTPTTIRFFTQENLP</sequence>
<protein>
    <recommendedName>
        <fullName evidence="3">SbsA Ig-like domain-containing protein</fullName>
    </recommendedName>
</protein>
<dbReference type="STRING" id="456481.LEPBI_I2982"/>
<dbReference type="OrthoDB" id="329022at2"/>
<organism evidence="1 2">
    <name type="scientific">Leptospira biflexa serovar Patoc (strain Patoc 1 / ATCC 23582 / Paris)</name>
    <dbReference type="NCBI Taxonomy" id="456481"/>
    <lineage>
        <taxon>Bacteria</taxon>
        <taxon>Pseudomonadati</taxon>
        <taxon>Spirochaetota</taxon>
        <taxon>Spirochaetia</taxon>
        <taxon>Leptospirales</taxon>
        <taxon>Leptospiraceae</taxon>
        <taxon>Leptospira</taxon>
    </lineage>
</organism>
<evidence type="ECO:0000313" key="2">
    <source>
        <dbReference type="Proteomes" id="UP000001847"/>
    </source>
</evidence>
<dbReference type="KEGG" id="lbi:LEPBI_I2982"/>